<dbReference type="PANTHER" id="PTHR21398">
    <property type="entry name" value="AGAP007094-PA"/>
    <property type="match status" value="1"/>
</dbReference>
<dbReference type="EMBL" id="JAPWTJ010000369">
    <property type="protein sequence ID" value="KAJ8979135.1"/>
    <property type="molecule type" value="Genomic_DNA"/>
</dbReference>
<gene>
    <name evidence="1" type="ORF">NQ317_016753</name>
</gene>
<evidence type="ECO:0000313" key="1">
    <source>
        <dbReference type="EMBL" id="KAJ8979135.1"/>
    </source>
</evidence>
<reference evidence="1" key="1">
    <citation type="journal article" date="2023" name="Insect Mol. Biol.">
        <title>Genome sequencing provides insights into the evolution of gene families encoding plant cell wall-degrading enzymes in longhorned beetles.</title>
        <authorList>
            <person name="Shin N.R."/>
            <person name="Okamura Y."/>
            <person name="Kirsch R."/>
            <person name="Pauchet Y."/>
        </authorList>
    </citation>
    <scope>NUCLEOTIDE SEQUENCE</scope>
    <source>
        <strain evidence="1">MMC_N1</strain>
    </source>
</reference>
<protein>
    <submittedName>
        <fullName evidence="1">Uncharacterized protein</fullName>
    </submittedName>
</protein>
<dbReference type="SMART" id="SM00718">
    <property type="entry name" value="DM4_12"/>
    <property type="match status" value="1"/>
</dbReference>
<accession>A0ABQ9JLM6</accession>
<dbReference type="Proteomes" id="UP001162164">
    <property type="component" value="Unassembled WGS sequence"/>
</dbReference>
<dbReference type="Pfam" id="PF07841">
    <property type="entry name" value="DM4_12"/>
    <property type="match status" value="1"/>
</dbReference>
<dbReference type="InterPro" id="IPR006631">
    <property type="entry name" value="DM4_12"/>
</dbReference>
<proteinExistence type="predicted"/>
<keyword evidence="2" id="KW-1185">Reference proteome</keyword>
<organism evidence="1 2">
    <name type="scientific">Molorchus minor</name>
    <dbReference type="NCBI Taxonomy" id="1323400"/>
    <lineage>
        <taxon>Eukaryota</taxon>
        <taxon>Metazoa</taxon>
        <taxon>Ecdysozoa</taxon>
        <taxon>Arthropoda</taxon>
        <taxon>Hexapoda</taxon>
        <taxon>Insecta</taxon>
        <taxon>Pterygota</taxon>
        <taxon>Neoptera</taxon>
        <taxon>Endopterygota</taxon>
        <taxon>Coleoptera</taxon>
        <taxon>Polyphaga</taxon>
        <taxon>Cucujiformia</taxon>
        <taxon>Chrysomeloidea</taxon>
        <taxon>Cerambycidae</taxon>
        <taxon>Lamiinae</taxon>
        <taxon>Monochamini</taxon>
        <taxon>Molorchus</taxon>
    </lineage>
</organism>
<comment type="caution">
    <text evidence="1">The sequence shown here is derived from an EMBL/GenBank/DDBJ whole genome shotgun (WGS) entry which is preliminary data.</text>
</comment>
<dbReference type="PANTHER" id="PTHR21398:SF21">
    <property type="entry name" value="AGAP004005-PA"/>
    <property type="match status" value="1"/>
</dbReference>
<name>A0ABQ9JLM6_9CUCU</name>
<evidence type="ECO:0000313" key="2">
    <source>
        <dbReference type="Proteomes" id="UP001162164"/>
    </source>
</evidence>
<sequence>MNRGIQKCKNIPGVLHKIWKFSPGCHYFQSIELHNLTLNGFTIGHPPIDFYEKSNLIIGIGVPVELKSSAVVLGFAFRAVYTLPSNLSQLMPMDQNTRRRRSTSRWEIYRILEDISERKGLGGRTCILRSICEAADVPLDKHNGLFEEMFQILFSPSTTKEDINHHTDNEYYAAQDLGHRKLENCWNASFWQSGNRLSQLSTSFPSFSASWYSKLFPLISFVAEGLKEKNS</sequence>